<dbReference type="EMBL" id="BPLQ01010246">
    <property type="protein sequence ID" value="GIY49588.1"/>
    <property type="molecule type" value="Genomic_DNA"/>
</dbReference>
<sequence length="205" mass="23458">MCFGWLRSSSFTCQIHGEVTASYSRLFHQQPLRRQIMIQLSLISYPQISQSGLAFAVPYGVSEELTLEKPRRKSNILLKRGDFYCCFYDLGCISRNVTAIGGIGNSHCLRKDLNICTGLHGRAIRKQFSPKFNSSLLNIPFDFPCRVVSEALAVRSEHYQRKDIKNEMLIEEKLRENSNWFAAAICLWTVIIAIEEALFGKRVMK</sequence>
<accession>A0AAV4TSL1</accession>
<keyword evidence="1" id="KW-0812">Transmembrane</keyword>
<dbReference type="AlphaFoldDB" id="A0AAV4TSL1"/>
<gene>
    <name evidence="2" type="ORF">CDAR_565481</name>
</gene>
<keyword evidence="1" id="KW-1133">Transmembrane helix</keyword>
<evidence type="ECO:0000313" key="2">
    <source>
        <dbReference type="EMBL" id="GIY49588.1"/>
    </source>
</evidence>
<proteinExistence type="predicted"/>
<evidence type="ECO:0000313" key="3">
    <source>
        <dbReference type="Proteomes" id="UP001054837"/>
    </source>
</evidence>
<name>A0AAV4TSL1_9ARAC</name>
<reference evidence="2 3" key="1">
    <citation type="submission" date="2021-06" db="EMBL/GenBank/DDBJ databases">
        <title>Caerostris darwini draft genome.</title>
        <authorList>
            <person name="Kono N."/>
            <person name="Arakawa K."/>
        </authorList>
    </citation>
    <scope>NUCLEOTIDE SEQUENCE [LARGE SCALE GENOMIC DNA]</scope>
</reference>
<keyword evidence="3" id="KW-1185">Reference proteome</keyword>
<keyword evidence="1" id="KW-0472">Membrane</keyword>
<dbReference type="Proteomes" id="UP001054837">
    <property type="component" value="Unassembled WGS sequence"/>
</dbReference>
<organism evidence="2 3">
    <name type="scientific">Caerostris darwini</name>
    <dbReference type="NCBI Taxonomy" id="1538125"/>
    <lineage>
        <taxon>Eukaryota</taxon>
        <taxon>Metazoa</taxon>
        <taxon>Ecdysozoa</taxon>
        <taxon>Arthropoda</taxon>
        <taxon>Chelicerata</taxon>
        <taxon>Arachnida</taxon>
        <taxon>Araneae</taxon>
        <taxon>Araneomorphae</taxon>
        <taxon>Entelegynae</taxon>
        <taxon>Araneoidea</taxon>
        <taxon>Araneidae</taxon>
        <taxon>Caerostris</taxon>
    </lineage>
</organism>
<evidence type="ECO:0000256" key="1">
    <source>
        <dbReference type="SAM" id="Phobius"/>
    </source>
</evidence>
<comment type="caution">
    <text evidence="2">The sequence shown here is derived from an EMBL/GenBank/DDBJ whole genome shotgun (WGS) entry which is preliminary data.</text>
</comment>
<protein>
    <submittedName>
        <fullName evidence="2">Uncharacterized protein</fullName>
    </submittedName>
</protein>
<feature type="transmembrane region" description="Helical" evidence="1">
    <location>
        <begin position="180"/>
        <end position="199"/>
    </location>
</feature>